<reference evidence="2" key="2">
    <citation type="submission" date="2021-10" db="EMBL/GenBank/DDBJ databases">
        <title>Phylogenomics reveals ancestral predisposition of the termite-cultivated fungus Termitomyces towards a domesticated lifestyle.</title>
        <authorList>
            <person name="Auxier B."/>
            <person name="Grum-Grzhimaylo A."/>
            <person name="Cardenas M.E."/>
            <person name="Lodge J.D."/>
            <person name="Laessoe T."/>
            <person name="Pedersen O."/>
            <person name="Smith M.E."/>
            <person name="Kuyper T.W."/>
            <person name="Franco-Molano E.A."/>
            <person name="Baroni T.J."/>
            <person name="Aanen D.K."/>
        </authorList>
    </citation>
    <scope>NUCLEOTIDE SEQUENCE</scope>
    <source>
        <strain evidence="2">AP01</strain>
        <tissue evidence="2">Mycelium</tissue>
    </source>
</reference>
<dbReference type="Gene3D" id="3.40.50.720">
    <property type="entry name" value="NAD(P)-binding Rossmann-like Domain"/>
    <property type="match status" value="1"/>
</dbReference>
<keyword evidence="3" id="KW-1185">Reference proteome</keyword>
<gene>
    <name evidence="2" type="ORF">DXG03_009520</name>
</gene>
<evidence type="ECO:0000256" key="1">
    <source>
        <dbReference type="ARBA" id="ARBA00023002"/>
    </source>
</evidence>
<dbReference type="AlphaFoldDB" id="A0A9P7KCH7"/>
<dbReference type="EMBL" id="JABCKV010000091">
    <property type="protein sequence ID" value="KAG5643890.1"/>
    <property type="molecule type" value="Genomic_DNA"/>
</dbReference>
<keyword evidence="1" id="KW-0560">Oxidoreductase</keyword>
<evidence type="ECO:0000313" key="3">
    <source>
        <dbReference type="Proteomes" id="UP000775547"/>
    </source>
</evidence>
<comment type="caution">
    <text evidence="2">The sequence shown here is derived from an EMBL/GenBank/DDBJ whole genome shotgun (WGS) entry which is preliminary data.</text>
</comment>
<evidence type="ECO:0008006" key="4">
    <source>
        <dbReference type="Google" id="ProtNLM"/>
    </source>
</evidence>
<name>A0A9P7KCH7_9AGAR</name>
<dbReference type="InterPro" id="IPR036291">
    <property type="entry name" value="NAD(P)-bd_dom_sf"/>
</dbReference>
<dbReference type="Pfam" id="PF00106">
    <property type="entry name" value="adh_short"/>
    <property type="match status" value="1"/>
</dbReference>
<organism evidence="2 3">
    <name type="scientific">Asterophora parasitica</name>
    <dbReference type="NCBI Taxonomy" id="117018"/>
    <lineage>
        <taxon>Eukaryota</taxon>
        <taxon>Fungi</taxon>
        <taxon>Dikarya</taxon>
        <taxon>Basidiomycota</taxon>
        <taxon>Agaricomycotina</taxon>
        <taxon>Agaricomycetes</taxon>
        <taxon>Agaricomycetidae</taxon>
        <taxon>Agaricales</taxon>
        <taxon>Tricholomatineae</taxon>
        <taxon>Lyophyllaceae</taxon>
        <taxon>Asterophora</taxon>
    </lineage>
</organism>
<dbReference type="PANTHER" id="PTHR43157">
    <property type="entry name" value="PHOSPHATIDYLINOSITOL-GLYCAN BIOSYNTHESIS CLASS F PROTEIN-RELATED"/>
    <property type="match status" value="1"/>
</dbReference>
<evidence type="ECO:0000313" key="2">
    <source>
        <dbReference type="EMBL" id="KAG5643890.1"/>
    </source>
</evidence>
<dbReference type="PANTHER" id="PTHR43157:SF31">
    <property type="entry name" value="PHOSPHATIDYLINOSITOL-GLYCAN BIOSYNTHESIS CLASS F PROTEIN"/>
    <property type="match status" value="1"/>
</dbReference>
<dbReference type="PRINTS" id="PR00081">
    <property type="entry name" value="GDHRDH"/>
</dbReference>
<protein>
    <recommendedName>
        <fullName evidence="4">NAD(P)-binding protein</fullName>
    </recommendedName>
</protein>
<accession>A0A9P7KCH7</accession>
<dbReference type="GO" id="GO:0016491">
    <property type="term" value="F:oxidoreductase activity"/>
    <property type="evidence" value="ECO:0007669"/>
    <property type="project" value="UniProtKB-KW"/>
</dbReference>
<dbReference type="SUPFAM" id="SSF51735">
    <property type="entry name" value="NAD(P)-binding Rossmann-fold domains"/>
    <property type="match status" value="1"/>
</dbReference>
<dbReference type="OrthoDB" id="542013at2759"/>
<sequence length="285" mass="31213">MGKFTLTGFLGEQWSKVPPVATADLRDKTIVVIGANTGLGFEASKHFARQKPARLILACRKLQKETTYRAAELWLIELSKFSSVVAFADKFEKDGGLLDILVANAGVALSEYTTPDGWETSIQVNDLALSLVLLRLLPGLIQTAKKHAAGGGLLDVLFVQALNERLPGSPVIVNGVNPGFCYSEIRREFKGIKAKFDWLMEKAVARTVGEGGRQLVWAALGDAEDENQLHGAYLSSCKVSEADDLAIGPKGKVVQNKLWAEMMDILSKVDPRVRQIEEEHLTKPR</sequence>
<dbReference type="InterPro" id="IPR002347">
    <property type="entry name" value="SDR_fam"/>
</dbReference>
<reference evidence="2" key="1">
    <citation type="submission" date="2020-07" db="EMBL/GenBank/DDBJ databases">
        <authorList>
            <person name="Nieuwenhuis M."/>
            <person name="Van De Peppel L.J.J."/>
        </authorList>
    </citation>
    <scope>NUCLEOTIDE SEQUENCE</scope>
    <source>
        <strain evidence="2">AP01</strain>
        <tissue evidence="2">Mycelium</tissue>
    </source>
</reference>
<proteinExistence type="predicted"/>
<dbReference type="Proteomes" id="UP000775547">
    <property type="component" value="Unassembled WGS sequence"/>
</dbReference>